<comment type="caution">
    <text evidence="2">The sequence shown here is derived from an EMBL/GenBank/DDBJ whole genome shotgun (WGS) entry which is preliminary data.</text>
</comment>
<dbReference type="GO" id="GO:0035438">
    <property type="term" value="F:cyclic-di-GMP binding"/>
    <property type="evidence" value="ECO:0007669"/>
    <property type="project" value="InterPro"/>
</dbReference>
<dbReference type="SUPFAM" id="SSF141371">
    <property type="entry name" value="PilZ domain-like"/>
    <property type="match status" value="1"/>
</dbReference>
<evidence type="ECO:0000313" key="2">
    <source>
        <dbReference type="EMBL" id="GFM35043.1"/>
    </source>
</evidence>
<gene>
    <name evidence="2" type="ORF">DSM101010T_34080</name>
</gene>
<evidence type="ECO:0000259" key="1">
    <source>
        <dbReference type="Pfam" id="PF07238"/>
    </source>
</evidence>
<dbReference type="Proteomes" id="UP000503840">
    <property type="component" value="Unassembled WGS sequence"/>
</dbReference>
<name>A0A7J0BMP7_9BACT</name>
<reference evidence="2 3" key="1">
    <citation type="submission" date="2020-05" db="EMBL/GenBank/DDBJ databases">
        <title>Draft genome sequence of Desulfovibrio sp. strain HN2T.</title>
        <authorList>
            <person name="Ueno A."/>
            <person name="Tamazawa S."/>
            <person name="Tamamura S."/>
            <person name="Murakami T."/>
            <person name="Kiyama T."/>
            <person name="Inomata H."/>
            <person name="Amano Y."/>
            <person name="Miyakawa K."/>
            <person name="Tamaki H."/>
            <person name="Naganuma T."/>
            <person name="Kaneko K."/>
        </authorList>
    </citation>
    <scope>NUCLEOTIDE SEQUENCE [LARGE SCALE GENOMIC DNA]</scope>
    <source>
        <strain evidence="2 3">HN2</strain>
    </source>
</reference>
<dbReference type="Gene3D" id="2.40.10.220">
    <property type="entry name" value="predicted glycosyltransferase like domains"/>
    <property type="match status" value="1"/>
</dbReference>
<evidence type="ECO:0000313" key="3">
    <source>
        <dbReference type="Proteomes" id="UP000503840"/>
    </source>
</evidence>
<proteinExistence type="predicted"/>
<protein>
    <recommendedName>
        <fullName evidence="1">PilZ domain-containing protein</fullName>
    </recommendedName>
</protein>
<dbReference type="AlphaFoldDB" id="A0A7J0BMP7"/>
<dbReference type="RefSeq" id="WP_174406680.1">
    <property type="nucleotide sequence ID" value="NZ_BLVO01000016.1"/>
</dbReference>
<accession>A0A7J0BMP7</accession>
<dbReference type="InterPro" id="IPR009875">
    <property type="entry name" value="PilZ_domain"/>
</dbReference>
<sequence>MEERREYPRYSVGQQYYCELINSKGESYYGRVDDISQYGARIEFSNEYYPAEVQNGDKVYLYGYRSGASRDGEKLAAKAVWRDKQCYGVQFYTSVYESAESLMSMYPDAMPKYY</sequence>
<keyword evidence="3" id="KW-1185">Reference proteome</keyword>
<feature type="domain" description="PilZ" evidence="1">
    <location>
        <begin position="3"/>
        <end position="98"/>
    </location>
</feature>
<dbReference type="EMBL" id="BLVO01000016">
    <property type="protein sequence ID" value="GFM35043.1"/>
    <property type="molecule type" value="Genomic_DNA"/>
</dbReference>
<organism evidence="2 3">
    <name type="scientific">Desulfovibrio subterraneus</name>
    <dbReference type="NCBI Taxonomy" id="2718620"/>
    <lineage>
        <taxon>Bacteria</taxon>
        <taxon>Pseudomonadati</taxon>
        <taxon>Thermodesulfobacteriota</taxon>
        <taxon>Desulfovibrionia</taxon>
        <taxon>Desulfovibrionales</taxon>
        <taxon>Desulfovibrionaceae</taxon>
        <taxon>Desulfovibrio</taxon>
    </lineage>
</organism>
<dbReference type="Pfam" id="PF07238">
    <property type="entry name" value="PilZ"/>
    <property type="match status" value="1"/>
</dbReference>